<evidence type="ECO:0000259" key="1">
    <source>
        <dbReference type="Pfam" id="PF13280"/>
    </source>
</evidence>
<gene>
    <name evidence="2" type="ORF">WMO39_07020</name>
</gene>
<dbReference type="Pfam" id="PF13280">
    <property type="entry name" value="WYL"/>
    <property type="match status" value="1"/>
</dbReference>
<dbReference type="PANTHER" id="PTHR34580">
    <property type="match status" value="1"/>
</dbReference>
<comment type="caution">
    <text evidence="2">The sequence shown here is derived from an EMBL/GenBank/DDBJ whole genome shotgun (WGS) entry which is preliminary data.</text>
</comment>
<dbReference type="InterPro" id="IPR051534">
    <property type="entry name" value="CBASS_pafABC_assoc_protein"/>
</dbReference>
<reference evidence="2 3" key="1">
    <citation type="submission" date="2024-03" db="EMBL/GenBank/DDBJ databases">
        <title>Human intestinal bacterial collection.</title>
        <authorList>
            <person name="Pauvert C."/>
            <person name="Hitch T.C.A."/>
            <person name="Clavel T."/>
        </authorList>
    </citation>
    <scope>NUCLEOTIDE SEQUENCE [LARGE SCALE GENOMIC DNA]</scope>
    <source>
        <strain evidence="2 3">CLA-JM-H38</strain>
    </source>
</reference>
<name>A0ABV1F9M6_9FIRM</name>
<feature type="domain" description="WYL" evidence="1">
    <location>
        <begin position="166"/>
        <end position="244"/>
    </location>
</feature>
<evidence type="ECO:0000313" key="2">
    <source>
        <dbReference type="EMBL" id="MEQ2470079.1"/>
    </source>
</evidence>
<organism evidence="2 3">
    <name type="scientific">Ruminococcoides intestinale</name>
    <dbReference type="NCBI Taxonomy" id="3133162"/>
    <lineage>
        <taxon>Bacteria</taxon>
        <taxon>Bacillati</taxon>
        <taxon>Bacillota</taxon>
        <taxon>Clostridia</taxon>
        <taxon>Eubacteriales</taxon>
        <taxon>Oscillospiraceae</taxon>
        <taxon>Ruminococcoides</taxon>
    </lineage>
</organism>
<protein>
    <submittedName>
        <fullName evidence="2">WYL domain-containing protein</fullName>
    </submittedName>
</protein>
<proteinExistence type="predicted"/>
<evidence type="ECO:0000313" key="3">
    <source>
        <dbReference type="Proteomes" id="UP001490816"/>
    </source>
</evidence>
<dbReference type="PANTHER" id="PTHR34580:SF1">
    <property type="entry name" value="PROTEIN PAFC"/>
    <property type="match status" value="1"/>
</dbReference>
<dbReference type="EMBL" id="JBBMEZ010000016">
    <property type="protein sequence ID" value="MEQ2470079.1"/>
    <property type="molecule type" value="Genomic_DNA"/>
</dbReference>
<keyword evidence="3" id="KW-1185">Reference proteome</keyword>
<dbReference type="InterPro" id="IPR026881">
    <property type="entry name" value="WYL_dom"/>
</dbReference>
<dbReference type="RefSeq" id="WP_187299887.1">
    <property type="nucleotide sequence ID" value="NZ_JBBMEZ010000016.1"/>
</dbReference>
<accession>A0ABV1F9M6</accession>
<dbReference type="PROSITE" id="PS52050">
    <property type="entry name" value="WYL"/>
    <property type="match status" value="1"/>
</dbReference>
<dbReference type="Proteomes" id="UP001490816">
    <property type="component" value="Unassembled WGS sequence"/>
</dbReference>
<sequence length="328" mass="39137">MIEIRGGMMLFAKSPKKLIIMNILDILKRYTDENHRLSQKDIQDILEREYDMTVERKAVKRNLMNLIEFGYNINYSESVRIFKDKDGKEQENVILSDFYLEHEFTDSELRLLIDSVLFSNHIPYKQDKELVDKLASLSNIYFKKRVNHIARMPEDKTDNKQLFYNVELLDEAIDKRRKVCFHYLEYNTDKKLHKRRNKNGKVRKYIINPYQLVAKEGKYYLICNYDKYDDISNYRIDRITDLEILDENIKPFNQLKGSDGRKLDLEEYMDKHVYMFSGENVKAVFRADKSLISDIIDMFGKDVRFSEETDDEITVTVNVNELAMEQFA</sequence>